<name>U9SXA0_RHIID</name>
<dbReference type="AlphaFoldDB" id="U9SXA0"/>
<organism evidence="1">
    <name type="scientific">Rhizophagus irregularis (strain DAOM 181602 / DAOM 197198 / MUCL 43194)</name>
    <name type="common">Arbuscular mycorrhizal fungus</name>
    <name type="synonym">Glomus intraradices</name>
    <dbReference type="NCBI Taxonomy" id="747089"/>
    <lineage>
        <taxon>Eukaryota</taxon>
        <taxon>Fungi</taxon>
        <taxon>Fungi incertae sedis</taxon>
        <taxon>Mucoromycota</taxon>
        <taxon>Glomeromycotina</taxon>
        <taxon>Glomeromycetes</taxon>
        <taxon>Glomerales</taxon>
        <taxon>Glomeraceae</taxon>
        <taxon>Rhizophagus</taxon>
    </lineage>
</organism>
<dbReference type="EMBL" id="KI300972">
    <property type="protein sequence ID" value="ERZ95790.1"/>
    <property type="molecule type" value="Genomic_DNA"/>
</dbReference>
<reference evidence="1" key="1">
    <citation type="submission" date="2013-07" db="EMBL/GenBank/DDBJ databases">
        <title>The genome of an arbuscular mycorrhizal fungus provides insights into the evolution of the oldest plant symbiosis.</title>
        <authorList>
            <consortium name="DOE Joint Genome Institute"/>
            <person name="Tisserant E."/>
            <person name="Malbreil M."/>
            <person name="Kuo A."/>
            <person name="Kohler A."/>
            <person name="Symeonidi A."/>
            <person name="Balestrini R."/>
            <person name="Charron P."/>
            <person name="Duensing N."/>
            <person name="Frei-dit-Frey N."/>
            <person name="Gianinazzi-Pearson V."/>
            <person name="Gilbert B."/>
            <person name="Handa Y."/>
            <person name="Hijri M."/>
            <person name="Kaul R."/>
            <person name="Kawaguchi M."/>
            <person name="Krajinski F."/>
            <person name="Lammers P."/>
            <person name="Lapierre D."/>
            <person name="Masclaux F.G."/>
            <person name="Murat C."/>
            <person name="Morin E."/>
            <person name="Ndikumana S."/>
            <person name="Pagni M."/>
            <person name="Petitpierre D."/>
            <person name="Requena N."/>
            <person name="Rosikiewicz P."/>
            <person name="Riley R."/>
            <person name="Saito K."/>
            <person name="San Clemente H."/>
            <person name="Shapiro H."/>
            <person name="van Tuinen D."/>
            <person name="Becard G."/>
            <person name="Bonfante P."/>
            <person name="Paszkowski U."/>
            <person name="Shachar-Hill Y."/>
            <person name="Young J.P."/>
            <person name="Sanders I.R."/>
            <person name="Henrissat B."/>
            <person name="Rensing S.A."/>
            <person name="Grigoriev I.V."/>
            <person name="Corradi N."/>
            <person name="Roux C."/>
            <person name="Martin F."/>
        </authorList>
    </citation>
    <scope>NUCLEOTIDE SEQUENCE</scope>
    <source>
        <strain evidence="1">DAOM 197198</strain>
    </source>
</reference>
<evidence type="ECO:0000313" key="1">
    <source>
        <dbReference type="EMBL" id="ERZ95790.1"/>
    </source>
</evidence>
<accession>U9SXA0</accession>
<gene>
    <name evidence="1" type="ORF">GLOINDRAFT_13279</name>
</gene>
<proteinExistence type="predicted"/>
<sequence>MGIYFDGIYYETTVMMNRKLQVKIIQKQKKTNKTKIDIDSSNEEQEIIKLEIEERKMKLAERQTIDRKA</sequence>
<protein>
    <submittedName>
        <fullName evidence="1">Uncharacterized protein</fullName>
    </submittedName>
</protein>
<dbReference type="HOGENOM" id="CLU_2777255_0_0_1"/>